<dbReference type="AlphaFoldDB" id="A0AAU7MEC3"/>
<gene>
    <name evidence="8" type="ORF">ABUL08_10625</name>
    <name evidence="7" type="ORF">VK199_10575</name>
</gene>
<dbReference type="EMBL" id="CP157762">
    <property type="protein sequence ID" value="XBP95814.1"/>
    <property type="molecule type" value="Genomic_DNA"/>
</dbReference>
<sequence length="315" mass="32537">MRARRAPISPRTVFLLMMLVLLGVFVLTRRAQVTAALHALRDADPATVTAALLASAATIPLAAWGLRLAAADRIPFGTTVAVQLASAFVNRLAPGAVGGVALSLRYLRRQGLPMPVAATTVAVDRITGVLAVALLLPVLLPFARGSGHHLLAATVRRGPTLLLAAAVTLLVVAVLLAVPRLRARVRTARRQAVTALRSLARSGRVLRLLGASAALTLTYAGALWLSLLAVGLQAEAALLAPVVLVSVVGEGVASAAPTPGGLGATEAALVSGLLLYGVPVDTAVAGVLVYRLATFWLPVLPGYLALRVLVRRQVI</sequence>
<dbReference type="EMBL" id="CP159342">
    <property type="protein sequence ID" value="XCH76518.1"/>
    <property type="molecule type" value="Genomic_DNA"/>
</dbReference>
<feature type="transmembrane region" description="Helical" evidence="6">
    <location>
        <begin position="160"/>
        <end position="181"/>
    </location>
</feature>
<evidence type="ECO:0000256" key="1">
    <source>
        <dbReference type="ARBA" id="ARBA00004651"/>
    </source>
</evidence>
<keyword evidence="5 6" id="KW-0472">Membrane</keyword>
<comment type="subcellular location">
    <subcellularLocation>
        <location evidence="1">Cell membrane</location>
        <topology evidence="1">Multi-pass membrane protein</topology>
    </subcellularLocation>
</comment>
<dbReference type="Pfam" id="PF03706">
    <property type="entry name" value="LPG_synthase_TM"/>
    <property type="match status" value="1"/>
</dbReference>
<dbReference type="PANTHER" id="PTHR39087:SF2">
    <property type="entry name" value="UPF0104 MEMBRANE PROTEIN MJ1595"/>
    <property type="match status" value="1"/>
</dbReference>
<evidence type="ECO:0000313" key="7">
    <source>
        <dbReference type="EMBL" id="XBP95814.1"/>
    </source>
</evidence>
<evidence type="ECO:0000256" key="2">
    <source>
        <dbReference type="ARBA" id="ARBA00022475"/>
    </source>
</evidence>
<feature type="transmembrane region" description="Helical" evidence="6">
    <location>
        <begin position="116"/>
        <end position="140"/>
    </location>
</feature>
<dbReference type="RefSeq" id="WP_350936977.1">
    <property type="nucleotide sequence ID" value="NZ_CP157762.1"/>
</dbReference>
<feature type="transmembrane region" description="Helical" evidence="6">
    <location>
        <begin position="45"/>
        <end position="66"/>
    </location>
</feature>
<feature type="transmembrane region" description="Helical" evidence="6">
    <location>
        <begin position="293"/>
        <end position="310"/>
    </location>
</feature>
<evidence type="ECO:0000256" key="3">
    <source>
        <dbReference type="ARBA" id="ARBA00022692"/>
    </source>
</evidence>
<proteinExistence type="predicted"/>
<reference evidence="7" key="1">
    <citation type="submission" date="2024-01" db="EMBL/GenBank/DDBJ databases">
        <title>The genome sequence of Micromonospora mangrovi CCTCC AA 2012012.</title>
        <authorList>
            <person name="Gao J."/>
        </authorList>
    </citation>
    <scope>NUCLEOTIDE SEQUENCE</scope>
    <source>
        <strain evidence="7">CCTCC AA 2012012</strain>
    </source>
</reference>
<keyword evidence="2" id="KW-1003">Cell membrane</keyword>
<dbReference type="InterPro" id="IPR022791">
    <property type="entry name" value="L-PG_synthase/AglD"/>
</dbReference>
<evidence type="ECO:0000256" key="5">
    <source>
        <dbReference type="ARBA" id="ARBA00023136"/>
    </source>
</evidence>
<dbReference type="GO" id="GO:0005886">
    <property type="term" value="C:plasma membrane"/>
    <property type="evidence" value="ECO:0007669"/>
    <property type="project" value="UniProtKB-SubCell"/>
</dbReference>
<evidence type="ECO:0000256" key="4">
    <source>
        <dbReference type="ARBA" id="ARBA00022989"/>
    </source>
</evidence>
<organism evidence="7">
    <name type="scientific">Micromonospora sp. CCTCC AA 2012012</name>
    <dbReference type="NCBI Taxonomy" id="3111921"/>
    <lineage>
        <taxon>Bacteria</taxon>
        <taxon>Bacillati</taxon>
        <taxon>Actinomycetota</taxon>
        <taxon>Actinomycetes</taxon>
        <taxon>Micromonosporales</taxon>
        <taxon>Micromonosporaceae</taxon>
        <taxon>Micromonospora</taxon>
    </lineage>
</organism>
<accession>A0AAU7MEC3</accession>
<name>A0AAU7MEC3_9ACTN</name>
<dbReference type="PANTHER" id="PTHR39087">
    <property type="entry name" value="UPF0104 MEMBRANE PROTEIN MJ1595"/>
    <property type="match status" value="1"/>
</dbReference>
<keyword evidence="3 6" id="KW-0812">Transmembrane</keyword>
<protein>
    <submittedName>
        <fullName evidence="7">Lysylphosphatidylglycerol synthase transmembrane domain-containing protein</fullName>
    </submittedName>
</protein>
<evidence type="ECO:0000313" key="8">
    <source>
        <dbReference type="EMBL" id="XCH76518.1"/>
    </source>
</evidence>
<reference evidence="8" key="2">
    <citation type="submission" date="2024-06" db="EMBL/GenBank/DDBJ databases">
        <title>Micromonospora mangrovi CCTCC AA 2012012 genome sequences.</title>
        <authorList>
            <person name="Gao J."/>
        </authorList>
    </citation>
    <scope>NUCLEOTIDE SEQUENCE</scope>
    <source>
        <strain evidence="8">CCTCC AA 2012012</strain>
    </source>
</reference>
<keyword evidence="4 6" id="KW-1133">Transmembrane helix</keyword>
<feature type="transmembrane region" description="Helical" evidence="6">
    <location>
        <begin position="205"/>
        <end position="230"/>
    </location>
</feature>
<evidence type="ECO:0000256" key="6">
    <source>
        <dbReference type="SAM" id="Phobius"/>
    </source>
</evidence>